<feature type="binding site" evidence="2">
    <location>
        <begin position="8"/>
        <end position="15"/>
    </location>
    <ligand>
        <name>substrate</name>
    </ligand>
</feature>
<dbReference type="KEGG" id="buy:D8S85_10815"/>
<dbReference type="SUPFAM" id="SSF53254">
    <property type="entry name" value="Phosphoglycerate mutase-like"/>
    <property type="match status" value="1"/>
</dbReference>
<evidence type="ECO:0000256" key="2">
    <source>
        <dbReference type="PIRSR" id="PIRSR613078-2"/>
    </source>
</evidence>
<dbReference type="InterPro" id="IPR001345">
    <property type="entry name" value="PG/BPGM_mutase_AS"/>
</dbReference>
<dbReference type="GO" id="GO:0045820">
    <property type="term" value="P:negative regulation of glycolytic process"/>
    <property type="evidence" value="ECO:0007669"/>
    <property type="project" value="TreeGrafter"/>
</dbReference>
<feature type="binding site" evidence="2">
    <location>
        <position position="58"/>
    </location>
    <ligand>
        <name>substrate</name>
    </ligand>
</feature>
<organism evidence="3 4">
    <name type="scientific">Butyricimonas faecalis</name>
    <dbReference type="NCBI Taxonomy" id="2093856"/>
    <lineage>
        <taxon>Bacteria</taxon>
        <taxon>Pseudomonadati</taxon>
        <taxon>Bacteroidota</taxon>
        <taxon>Bacteroidia</taxon>
        <taxon>Bacteroidales</taxon>
        <taxon>Odoribacteraceae</taxon>
        <taxon>Butyricimonas</taxon>
    </lineage>
</organism>
<dbReference type="GO" id="GO:0005829">
    <property type="term" value="C:cytosol"/>
    <property type="evidence" value="ECO:0007669"/>
    <property type="project" value="TreeGrafter"/>
</dbReference>
<keyword evidence="1" id="KW-0378">Hydrolase</keyword>
<dbReference type="PIRSF" id="PIRSF000709">
    <property type="entry name" value="6PFK_2-Ptase"/>
    <property type="match status" value="1"/>
</dbReference>
<dbReference type="GO" id="GO:0004331">
    <property type="term" value="F:fructose-2,6-bisphosphate 2-phosphatase activity"/>
    <property type="evidence" value="ECO:0007669"/>
    <property type="project" value="TreeGrafter"/>
</dbReference>
<reference evidence="3 4" key="1">
    <citation type="submission" date="2018-10" db="EMBL/GenBank/DDBJ databases">
        <title>Butyricimonas faecalis sp. nov., isolated from human faeces and emended description of the genus Butyricimonas.</title>
        <authorList>
            <person name="Le Roy T."/>
            <person name="Van der Smissen P."/>
            <person name="Paquot A."/>
            <person name="Delzenne N."/>
            <person name="Muccioli G."/>
            <person name="Collet J.-F."/>
            <person name="Cani P.D."/>
        </authorList>
    </citation>
    <scope>NUCLEOTIDE SEQUENCE [LARGE SCALE GENOMIC DNA]</scope>
    <source>
        <strain evidence="3 4">H184</strain>
    </source>
</reference>
<dbReference type="Proteomes" id="UP000270673">
    <property type="component" value="Chromosome"/>
</dbReference>
<keyword evidence="4" id="KW-1185">Reference proteome</keyword>
<dbReference type="PROSITE" id="PS00175">
    <property type="entry name" value="PG_MUTASE"/>
    <property type="match status" value="1"/>
</dbReference>
<dbReference type="EMBL" id="CP032819">
    <property type="protein sequence ID" value="AZS29987.1"/>
    <property type="molecule type" value="Genomic_DNA"/>
</dbReference>
<evidence type="ECO:0000256" key="1">
    <source>
        <dbReference type="ARBA" id="ARBA00022801"/>
    </source>
</evidence>
<dbReference type="Pfam" id="PF00300">
    <property type="entry name" value="His_Phos_1"/>
    <property type="match status" value="1"/>
</dbReference>
<dbReference type="InterPro" id="IPR051695">
    <property type="entry name" value="Phosphoglycerate_Mutase"/>
</dbReference>
<sequence length="178" mass="19906">MMELILSRHGETLENQQHILQGQLPGTLSPLGIAQAEKLATMLQEETLDNIVSSDLARSYNTALAVARKHGLTPHPTPLLREMDWGIYTGKRLDDVDWTNLPPSVESLDALFQRAIDFIDYLKKNFPGQRVLAIGHGAFNRAIIAYLNGKKAIDMIDLPIMENTSCLYFTLTDDNQTV</sequence>
<dbReference type="PANTHER" id="PTHR46517:SF1">
    <property type="entry name" value="FRUCTOSE-2,6-BISPHOSPHATASE TIGAR"/>
    <property type="match status" value="1"/>
</dbReference>
<protein>
    <submittedName>
        <fullName evidence="3">Histidine phosphatase family protein</fullName>
    </submittedName>
</protein>
<dbReference type="PANTHER" id="PTHR46517">
    <property type="entry name" value="FRUCTOSE-2,6-BISPHOSPHATASE TIGAR"/>
    <property type="match status" value="1"/>
</dbReference>
<dbReference type="CDD" id="cd07067">
    <property type="entry name" value="HP_PGM_like"/>
    <property type="match status" value="1"/>
</dbReference>
<dbReference type="InterPro" id="IPR013078">
    <property type="entry name" value="His_Pase_superF_clade-1"/>
</dbReference>
<dbReference type="OrthoDB" id="9782128at2"/>
<accession>A0A3Q9IQY7</accession>
<gene>
    <name evidence="3" type="ORF">D8S85_10815</name>
</gene>
<dbReference type="SMART" id="SM00855">
    <property type="entry name" value="PGAM"/>
    <property type="match status" value="1"/>
</dbReference>
<dbReference type="RefSeq" id="WP_106480707.1">
    <property type="nucleotide sequence ID" value="NZ_CP032819.1"/>
</dbReference>
<proteinExistence type="predicted"/>
<evidence type="ECO:0000313" key="4">
    <source>
        <dbReference type="Proteomes" id="UP000270673"/>
    </source>
</evidence>
<dbReference type="Gene3D" id="3.40.50.1240">
    <property type="entry name" value="Phosphoglycerate mutase-like"/>
    <property type="match status" value="1"/>
</dbReference>
<dbReference type="GO" id="GO:0043456">
    <property type="term" value="P:regulation of pentose-phosphate shunt"/>
    <property type="evidence" value="ECO:0007669"/>
    <property type="project" value="TreeGrafter"/>
</dbReference>
<evidence type="ECO:0000313" key="3">
    <source>
        <dbReference type="EMBL" id="AZS29987.1"/>
    </source>
</evidence>
<name>A0A3Q9IQY7_9BACT</name>
<dbReference type="InterPro" id="IPR029033">
    <property type="entry name" value="His_PPase_superfam"/>
</dbReference>
<dbReference type="AlphaFoldDB" id="A0A3Q9IQY7"/>